<dbReference type="EMBL" id="WKFB01000117">
    <property type="protein sequence ID" value="KAF6735157.1"/>
    <property type="molecule type" value="Genomic_DNA"/>
</dbReference>
<proteinExistence type="predicted"/>
<reference evidence="2" key="1">
    <citation type="journal article" name="BMC Genomics">
        <title>Long-read sequencing and de novo genome assembly of marine medaka (Oryzias melastigma).</title>
        <authorList>
            <person name="Liang P."/>
            <person name="Saqib H.S.A."/>
            <person name="Ni X."/>
            <person name="Shen Y."/>
        </authorList>
    </citation>
    <scope>NUCLEOTIDE SEQUENCE</scope>
    <source>
        <strain evidence="2">Bigg-433</strain>
    </source>
</reference>
<comment type="caution">
    <text evidence="2">The sequence shown here is derived from an EMBL/GenBank/DDBJ whole genome shotgun (WGS) entry which is preliminary data.</text>
</comment>
<gene>
    <name evidence="2" type="ORF">FQA47_012152</name>
</gene>
<feature type="region of interest" description="Disordered" evidence="1">
    <location>
        <begin position="1"/>
        <end position="24"/>
    </location>
</feature>
<dbReference type="Proteomes" id="UP000646548">
    <property type="component" value="Unassembled WGS sequence"/>
</dbReference>
<protein>
    <submittedName>
        <fullName evidence="2">Uncharacterized protein</fullName>
    </submittedName>
</protein>
<evidence type="ECO:0000313" key="3">
    <source>
        <dbReference type="Proteomes" id="UP000646548"/>
    </source>
</evidence>
<evidence type="ECO:0000313" key="2">
    <source>
        <dbReference type="EMBL" id="KAF6735157.1"/>
    </source>
</evidence>
<organism evidence="2 3">
    <name type="scientific">Oryzias melastigma</name>
    <name type="common">Marine medaka</name>
    <dbReference type="NCBI Taxonomy" id="30732"/>
    <lineage>
        <taxon>Eukaryota</taxon>
        <taxon>Metazoa</taxon>
        <taxon>Chordata</taxon>
        <taxon>Craniata</taxon>
        <taxon>Vertebrata</taxon>
        <taxon>Euteleostomi</taxon>
        <taxon>Actinopterygii</taxon>
        <taxon>Neopterygii</taxon>
        <taxon>Teleostei</taxon>
        <taxon>Neoteleostei</taxon>
        <taxon>Acanthomorphata</taxon>
        <taxon>Ovalentaria</taxon>
        <taxon>Atherinomorphae</taxon>
        <taxon>Beloniformes</taxon>
        <taxon>Adrianichthyidae</taxon>
        <taxon>Oryziinae</taxon>
        <taxon>Oryzias</taxon>
    </lineage>
</organism>
<name>A0A834KVR7_ORYME</name>
<evidence type="ECO:0000256" key="1">
    <source>
        <dbReference type="SAM" id="MobiDB-lite"/>
    </source>
</evidence>
<sequence>MERWKRPAHRGFDPSVIAAPGNSRAHRSFTADWIDSSVRRTHAHTLQAYCSSMLHALLPPKVLPSVSPSPLYSRSQRSVLYQLCAGVDRREEMRETEGVGGRER</sequence>
<dbReference type="AlphaFoldDB" id="A0A834KVR7"/>
<accession>A0A834KVR7</accession>